<feature type="domain" description="HTH gntR-type" evidence="5">
    <location>
        <begin position="47"/>
        <end position="114"/>
    </location>
</feature>
<dbReference type="SUPFAM" id="SSF48008">
    <property type="entry name" value="GntR ligand-binding domain-like"/>
    <property type="match status" value="1"/>
</dbReference>
<evidence type="ECO:0000256" key="2">
    <source>
        <dbReference type="ARBA" id="ARBA00023125"/>
    </source>
</evidence>
<dbReference type="InterPro" id="IPR036388">
    <property type="entry name" value="WH-like_DNA-bd_sf"/>
</dbReference>
<dbReference type="InterPro" id="IPR011711">
    <property type="entry name" value="GntR_C"/>
</dbReference>
<accession>A0ABP8U6D4</accession>
<evidence type="ECO:0000259" key="5">
    <source>
        <dbReference type="PROSITE" id="PS50949"/>
    </source>
</evidence>
<feature type="region of interest" description="Disordered" evidence="4">
    <location>
        <begin position="238"/>
        <end position="258"/>
    </location>
</feature>
<dbReference type="SUPFAM" id="SSF46785">
    <property type="entry name" value="Winged helix' DNA-binding domain"/>
    <property type="match status" value="1"/>
</dbReference>
<feature type="region of interest" description="Disordered" evidence="4">
    <location>
        <begin position="25"/>
        <end position="44"/>
    </location>
</feature>
<protein>
    <submittedName>
        <fullName evidence="6">GntR family transcriptional regulator</fullName>
    </submittedName>
</protein>
<keyword evidence="1" id="KW-0805">Transcription regulation</keyword>
<organism evidence="6 7">
    <name type="scientific">Actinoallomurus vinaceus</name>
    <dbReference type="NCBI Taxonomy" id="1080074"/>
    <lineage>
        <taxon>Bacteria</taxon>
        <taxon>Bacillati</taxon>
        <taxon>Actinomycetota</taxon>
        <taxon>Actinomycetes</taxon>
        <taxon>Streptosporangiales</taxon>
        <taxon>Thermomonosporaceae</taxon>
        <taxon>Actinoallomurus</taxon>
    </lineage>
</organism>
<dbReference type="SMART" id="SM00345">
    <property type="entry name" value="HTH_GNTR"/>
    <property type="match status" value="1"/>
</dbReference>
<dbReference type="PANTHER" id="PTHR43537:SF45">
    <property type="entry name" value="GNTR FAMILY REGULATORY PROTEIN"/>
    <property type="match status" value="1"/>
</dbReference>
<evidence type="ECO:0000256" key="4">
    <source>
        <dbReference type="SAM" id="MobiDB-lite"/>
    </source>
</evidence>
<reference evidence="7" key="1">
    <citation type="journal article" date="2019" name="Int. J. Syst. Evol. Microbiol.">
        <title>The Global Catalogue of Microorganisms (GCM) 10K type strain sequencing project: providing services to taxonomists for standard genome sequencing and annotation.</title>
        <authorList>
            <consortium name="The Broad Institute Genomics Platform"/>
            <consortium name="The Broad Institute Genome Sequencing Center for Infectious Disease"/>
            <person name="Wu L."/>
            <person name="Ma J."/>
        </authorList>
    </citation>
    <scope>NUCLEOTIDE SEQUENCE [LARGE SCALE GENOMIC DNA]</scope>
    <source>
        <strain evidence="7">JCM 17939</strain>
    </source>
</reference>
<name>A0ABP8U6D4_9ACTN</name>
<dbReference type="Gene3D" id="1.20.120.530">
    <property type="entry name" value="GntR ligand-binding domain-like"/>
    <property type="match status" value="1"/>
</dbReference>
<evidence type="ECO:0000313" key="6">
    <source>
        <dbReference type="EMBL" id="GAA4624703.1"/>
    </source>
</evidence>
<keyword evidence="2" id="KW-0238">DNA-binding</keyword>
<dbReference type="Pfam" id="PF00392">
    <property type="entry name" value="GntR"/>
    <property type="match status" value="1"/>
</dbReference>
<dbReference type="PROSITE" id="PS50949">
    <property type="entry name" value="HTH_GNTR"/>
    <property type="match status" value="1"/>
</dbReference>
<gene>
    <name evidence="6" type="ORF">GCM10023196_025960</name>
</gene>
<proteinExistence type="predicted"/>
<dbReference type="InterPro" id="IPR000524">
    <property type="entry name" value="Tscrpt_reg_HTH_GntR"/>
</dbReference>
<evidence type="ECO:0000256" key="3">
    <source>
        <dbReference type="ARBA" id="ARBA00023163"/>
    </source>
</evidence>
<keyword evidence="7" id="KW-1185">Reference proteome</keyword>
<dbReference type="SMART" id="SM00895">
    <property type="entry name" value="FCD"/>
    <property type="match status" value="1"/>
</dbReference>
<feature type="compositionally biased region" description="Basic and acidic residues" evidence="4">
    <location>
        <begin position="238"/>
        <end position="249"/>
    </location>
</feature>
<dbReference type="Proteomes" id="UP001501442">
    <property type="component" value="Unassembled WGS sequence"/>
</dbReference>
<dbReference type="Pfam" id="PF07729">
    <property type="entry name" value="FCD"/>
    <property type="match status" value="1"/>
</dbReference>
<dbReference type="InterPro" id="IPR008920">
    <property type="entry name" value="TF_FadR/GntR_C"/>
</dbReference>
<evidence type="ECO:0000313" key="7">
    <source>
        <dbReference type="Proteomes" id="UP001501442"/>
    </source>
</evidence>
<dbReference type="CDD" id="cd07377">
    <property type="entry name" value="WHTH_GntR"/>
    <property type="match status" value="1"/>
</dbReference>
<dbReference type="Gene3D" id="1.10.10.10">
    <property type="entry name" value="Winged helix-like DNA-binding domain superfamily/Winged helix DNA-binding domain"/>
    <property type="match status" value="1"/>
</dbReference>
<keyword evidence="3" id="KW-0804">Transcription</keyword>
<comment type="caution">
    <text evidence="6">The sequence shown here is derived from an EMBL/GenBank/DDBJ whole genome shotgun (WGS) entry which is preliminary data.</text>
</comment>
<dbReference type="InterPro" id="IPR036390">
    <property type="entry name" value="WH_DNA-bd_sf"/>
</dbReference>
<dbReference type="EMBL" id="BAABHK010000003">
    <property type="protein sequence ID" value="GAA4624703.1"/>
    <property type="molecule type" value="Genomic_DNA"/>
</dbReference>
<sequence>MAAPYRRIGARCAISDIVEVGGMMSEPAPSGHADGGADPGAAEPAKVSVRESVFQALKTLLMDHDLEPGARLSIDGLARRLEVSQTPVREALARCESEGLVVRRPNAGYLVAPLLDQEGLDDLYDVRLLLEPAAAARAARHATPDEVAEMRRTVEEMAPTLHGDTYEAYRGFAELDAEFHNAIAQASRSPLIADTLRRFRAHTHSYRLYFRHGIAGPAIEEHRVVLAAIERKDPEAAKAAMRDHLESSRSRLQSAYRE</sequence>
<evidence type="ECO:0000256" key="1">
    <source>
        <dbReference type="ARBA" id="ARBA00023015"/>
    </source>
</evidence>
<dbReference type="PANTHER" id="PTHR43537">
    <property type="entry name" value="TRANSCRIPTIONAL REGULATOR, GNTR FAMILY"/>
    <property type="match status" value="1"/>
</dbReference>